<dbReference type="AlphaFoldDB" id="A0A820RRL7"/>
<feature type="non-terminal residue" evidence="1">
    <location>
        <position position="1"/>
    </location>
</feature>
<organism evidence="1 2">
    <name type="scientific">Adineta steineri</name>
    <dbReference type="NCBI Taxonomy" id="433720"/>
    <lineage>
        <taxon>Eukaryota</taxon>
        <taxon>Metazoa</taxon>
        <taxon>Spiralia</taxon>
        <taxon>Gnathifera</taxon>
        <taxon>Rotifera</taxon>
        <taxon>Eurotatoria</taxon>
        <taxon>Bdelloidea</taxon>
        <taxon>Adinetida</taxon>
        <taxon>Adinetidae</taxon>
        <taxon>Adineta</taxon>
    </lineage>
</organism>
<comment type="caution">
    <text evidence="1">The sequence shown here is derived from an EMBL/GenBank/DDBJ whole genome shotgun (WGS) entry which is preliminary data.</text>
</comment>
<evidence type="ECO:0000313" key="2">
    <source>
        <dbReference type="Proteomes" id="UP000663844"/>
    </source>
</evidence>
<sequence length="60" mass="6688">PTSDYLSHAVLLICDKGTNDSQLFLAALDTLISLVTDPVCQLPIEMWKKVLFLFGLKIHT</sequence>
<accession>A0A820RRL7</accession>
<gene>
    <name evidence="1" type="ORF">OXD698_LOCUS53967</name>
</gene>
<reference evidence="1" key="1">
    <citation type="submission" date="2021-02" db="EMBL/GenBank/DDBJ databases">
        <authorList>
            <person name="Nowell W R."/>
        </authorList>
    </citation>
    <scope>NUCLEOTIDE SEQUENCE</scope>
</reference>
<protein>
    <submittedName>
        <fullName evidence="1">Uncharacterized protein</fullName>
    </submittedName>
</protein>
<evidence type="ECO:0000313" key="1">
    <source>
        <dbReference type="EMBL" id="CAF4443615.1"/>
    </source>
</evidence>
<name>A0A820RRL7_9BILA</name>
<proteinExistence type="predicted"/>
<dbReference type="EMBL" id="CAJOAZ010031921">
    <property type="protein sequence ID" value="CAF4443615.1"/>
    <property type="molecule type" value="Genomic_DNA"/>
</dbReference>
<dbReference type="Proteomes" id="UP000663844">
    <property type="component" value="Unassembled WGS sequence"/>
</dbReference>